<protein>
    <submittedName>
        <fullName evidence="1">Uncharacterized protein</fullName>
    </submittedName>
</protein>
<evidence type="ECO:0000313" key="2">
    <source>
        <dbReference type="Proteomes" id="UP000265916"/>
    </source>
</evidence>
<keyword evidence="2" id="KW-1185">Reference proteome</keyword>
<dbReference type="EMBL" id="NRJG01000001">
    <property type="protein sequence ID" value="RIY40820.1"/>
    <property type="molecule type" value="Genomic_DNA"/>
</dbReference>
<name>A0A3A1YVF3_9GAMM</name>
<reference evidence="1 2" key="1">
    <citation type="submission" date="2017-08" db="EMBL/GenBank/DDBJ databases">
        <title>Reclassification of Bisgaard taxon 37 and 44.</title>
        <authorList>
            <person name="Christensen H."/>
        </authorList>
    </citation>
    <scope>NUCLEOTIDE SEQUENCE [LARGE SCALE GENOMIC DNA]</scope>
    <source>
        <strain evidence="1 2">111</strain>
    </source>
</reference>
<proteinExistence type="predicted"/>
<gene>
    <name evidence="1" type="ORF">CKF58_00030</name>
</gene>
<accession>A0A3A1YVF3</accession>
<comment type="caution">
    <text evidence="1">The sequence shown here is derived from an EMBL/GenBank/DDBJ whole genome shotgun (WGS) entry which is preliminary data.</text>
</comment>
<sequence>MELQVQVQEVNNNDLTLVRDYNRKPQLMHRRIKERERAIKKHNQTIDRERYPAEEIDLDSNGFYAKFGDLFVAAKHGSQLVINFTAHVPDGNGLVVTRQLKYQLGTPTVKKVNGVLRYRCYVTEHHSILSRRARGEYSGYTLEQSRRIIDNNSIYPHLSADRKAIIDELERRKYYARCRYLVQCAYIDLKNRGVPDSEIDRTISALKEGYAFAYTAK</sequence>
<organism evidence="1 2">
    <name type="scientific">Psittacicella hinzii</name>
    <dbReference type="NCBI Taxonomy" id="2028575"/>
    <lineage>
        <taxon>Bacteria</taxon>
        <taxon>Pseudomonadati</taxon>
        <taxon>Pseudomonadota</taxon>
        <taxon>Gammaproteobacteria</taxon>
        <taxon>Pasteurellales</taxon>
        <taxon>Psittacicellaceae</taxon>
        <taxon>Psittacicella</taxon>
    </lineage>
</organism>
<evidence type="ECO:0000313" key="1">
    <source>
        <dbReference type="EMBL" id="RIY40820.1"/>
    </source>
</evidence>
<dbReference type="Proteomes" id="UP000265916">
    <property type="component" value="Unassembled WGS sequence"/>
</dbReference>
<dbReference type="AlphaFoldDB" id="A0A3A1YVF3"/>